<keyword evidence="12" id="KW-0446">Lipid-binding</keyword>
<proteinExistence type="inferred from homology"/>
<dbReference type="OrthoDB" id="1470350at2759"/>
<evidence type="ECO:0000313" key="24">
    <source>
        <dbReference type="EnsemblMetazoa" id="XP_786438"/>
    </source>
</evidence>
<evidence type="ECO:0000256" key="14">
    <source>
        <dbReference type="ARBA" id="ARBA00044040"/>
    </source>
</evidence>
<evidence type="ECO:0000256" key="4">
    <source>
        <dbReference type="ARBA" id="ARBA00010617"/>
    </source>
</evidence>
<dbReference type="AlphaFoldDB" id="A0A7M7REG4"/>
<evidence type="ECO:0000256" key="17">
    <source>
        <dbReference type="ARBA" id="ARBA00044265"/>
    </source>
</evidence>
<evidence type="ECO:0000256" key="6">
    <source>
        <dbReference type="ARBA" id="ARBA00022723"/>
    </source>
</evidence>
<evidence type="ECO:0000256" key="16">
    <source>
        <dbReference type="ARBA" id="ARBA00044217"/>
    </source>
</evidence>
<dbReference type="FunFam" id="1.10.630.10:FF:000049">
    <property type="entry name" value="steroid 21-hydroxylase isoform X1"/>
    <property type="match status" value="1"/>
</dbReference>
<keyword evidence="6 21" id="KW-0479">Metal-binding</keyword>
<evidence type="ECO:0000256" key="13">
    <source>
        <dbReference type="ARBA" id="ARBA00023136"/>
    </source>
</evidence>
<reference evidence="25" key="1">
    <citation type="submission" date="2015-02" db="EMBL/GenBank/DDBJ databases">
        <title>Genome sequencing for Strongylocentrotus purpuratus.</title>
        <authorList>
            <person name="Murali S."/>
            <person name="Liu Y."/>
            <person name="Vee V."/>
            <person name="English A."/>
            <person name="Wang M."/>
            <person name="Skinner E."/>
            <person name="Han Y."/>
            <person name="Muzny D.M."/>
            <person name="Worley K.C."/>
            <person name="Gibbs R.A."/>
        </authorList>
    </citation>
    <scope>NUCLEOTIDE SEQUENCE</scope>
</reference>
<dbReference type="InterPro" id="IPR017972">
    <property type="entry name" value="Cyt_P450_CS"/>
</dbReference>
<keyword evidence="9 22" id="KW-0560">Oxidoreductase</keyword>
<evidence type="ECO:0000256" key="2">
    <source>
        <dbReference type="ARBA" id="ARBA00004524"/>
    </source>
</evidence>
<evidence type="ECO:0000256" key="12">
    <source>
        <dbReference type="ARBA" id="ARBA00023121"/>
    </source>
</evidence>
<dbReference type="GO" id="GO:0042446">
    <property type="term" value="P:hormone biosynthetic process"/>
    <property type="evidence" value="ECO:0000318"/>
    <property type="project" value="GO_Central"/>
</dbReference>
<evidence type="ECO:0000256" key="11">
    <source>
        <dbReference type="ARBA" id="ARBA00023033"/>
    </source>
</evidence>
<evidence type="ECO:0000256" key="9">
    <source>
        <dbReference type="ARBA" id="ARBA00023002"/>
    </source>
</evidence>
<organism evidence="24 25">
    <name type="scientific">Strongylocentrotus purpuratus</name>
    <name type="common">Purple sea urchin</name>
    <dbReference type="NCBI Taxonomy" id="7668"/>
    <lineage>
        <taxon>Eukaryota</taxon>
        <taxon>Metazoa</taxon>
        <taxon>Echinodermata</taxon>
        <taxon>Eleutherozoa</taxon>
        <taxon>Echinozoa</taxon>
        <taxon>Echinoidea</taxon>
        <taxon>Euechinoidea</taxon>
        <taxon>Echinacea</taxon>
        <taxon>Camarodonta</taxon>
        <taxon>Echinidea</taxon>
        <taxon>Strongylocentrotidae</taxon>
        <taxon>Strongylocentrotus</taxon>
    </lineage>
</organism>
<dbReference type="GO" id="GO:0042448">
    <property type="term" value="P:progesterone metabolic process"/>
    <property type="evidence" value="ECO:0000318"/>
    <property type="project" value="GO_Central"/>
</dbReference>
<dbReference type="GO" id="GO:0005506">
    <property type="term" value="F:iron ion binding"/>
    <property type="evidence" value="ECO:0007669"/>
    <property type="project" value="InterPro"/>
</dbReference>
<comment type="cofactor">
    <cofactor evidence="21">
        <name>heme</name>
        <dbReference type="ChEBI" id="CHEBI:30413"/>
    </cofactor>
</comment>
<dbReference type="InterPro" id="IPR002401">
    <property type="entry name" value="Cyt_P450_E_grp-I"/>
</dbReference>
<keyword evidence="7" id="KW-0256">Endoplasmic reticulum</keyword>
<dbReference type="InterPro" id="IPR036396">
    <property type="entry name" value="Cyt_P450_sf"/>
</dbReference>
<dbReference type="GeneID" id="581339"/>
<feature type="binding site" description="axial binding residue" evidence="21">
    <location>
        <position position="439"/>
    </location>
    <ligand>
        <name>heme</name>
        <dbReference type="ChEBI" id="CHEBI:30413"/>
    </ligand>
    <ligandPart>
        <name>Fe</name>
        <dbReference type="ChEBI" id="CHEBI:18248"/>
    </ligandPart>
</feature>
<keyword evidence="13" id="KW-0472">Membrane</keyword>
<evidence type="ECO:0000256" key="18">
    <source>
        <dbReference type="ARBA" id="ARBA00044282"/>
    </source>
</evidence>
<keyword evidence="11 22" id="KW-0503">Monooxygenase</keyword>
<dbReference type="GO" id="GO:0008610">
    <property type="term" value="P:lipid biosynthetic process"/>
    <property type="evidence" value="ECO:0007669"/>
    <property type="project" value="UniProtKB-ARBA"/>
</dbReference>
<dbReference type="GO" id="GO:0004509">
    <property type="term" value="F:steroid 21-monooxygenase activity"/>
    <property type="evidence" value="ECO:0007669"/>
    <property type="project" value="UniProtKB-EC"/>
</dbReference>
<dbReference type="GO" id="GO:0004508">
    <property type="term" value="F:steroid 17-alpha-monooxygenase activity"/>
    <property type="evidence" value="ECO:0000318"/>
    <property type="project" value="GO_Central"/>
</dbReference>
<dbReference type="PROSITE" id="PS00086">
    <property type="entry name" value="CYTOCHROME_P450"/>
    <property type="match status" value="1"/>
</dbReference>
<accession>A0A7M7REG4</accession>
<evidence type="ECO:0000256" key="22">
    <source>
        <dbReference type="RuleBase" id="RU000461"/>
    </source>
</evidence>
<dbReference type="InParanoid" id="A0A7M7REG4"/>
<keyword evidence="8" id="KW-0492">Microsome</keyword>
<evidence type="ECO:0000256" key="1">
    <source>
        <dbReference type="ARBA" id="ARBA00004184"/>
    </source>
</evidence>
<keyword evidence="25" id="KW-1185">Reference proteome</keyword>
<sequence>MVAIELVILVLVLWMVKSFVSKRYGKQYRLPPGPPALPIIGNLPVFMTGKAPYRVMKNLADKYGSVFSLKIGTTPFVVLNDVDSIREALHHRSVDYAGRPCLYSVSLMSRNNCDIVFGDYTPGWRLHRRATAAALHKNIRGVGCEAMGIKITREAEYFTQLLMKKAGPVVDIENELNLAIINIISQLTFATRYTLDDPEYQALVDSNQKFSSLLKPGDPIDVFPALKIFPSKKLRLVQELIGSRDAILQKKYDEHLATFDPKSIRDITDTLIATMKESKDQNGNDVFCADHVVMATWDMFLGGYEATYKTIKWAIAFLIHHPEVQAKIQSEMTAGFGDRMPTWEDRAKLPYLEATVLETLRQSSMSSMNGPRRTTCDTQVKGYDVAKDTTVFCNLWWVHHDPKNWKDPMSFRPEHFLTEDGKVSVPRAFLAFSLGSRACIGSQLALMQLILLLGGLLQRFNLRQAVGEPLPDLEPGSELVRTVGDYTMCLEVR</sequence>
<dbReference type="Pfam" id="PF00067">
    <property type="entry name" value="p450"/>
    <property type="match status" value="1"/>
</dbReference>
<dbReference type="PANTHER" id="PTHR24289:SF1">
    <property type="entry name" value="STEROID 17-ALPHA-HYDROXYLASE_17,20 LYASE"/>
    <property type="match status" value="1"/>
</dbReference>
<name>A0A7M7REG4_STRPU</name>
<dbReference type="SUPFAM" id="SSF48264">
    <property type="entry name" value="Cytochrome P450"/>
    <property type="match status" value="1"/>
</dbReference>
<dbReference type="PRINTS" id="PR01683">
    <property type="entry name" value="EP450ICYP1A"/>
</dbReference>
<evidence type="ECO:0000256" key="21">
    <source>
        <dbReference type="PIRSR" id="PIRSR602401-1"/>
    </source>
</evidence>
<dbReference type="PANTHER" id="PTHR24289">
    <property type="entry name" value="STEROID 17-ALPHA-HYDROXYLASE/17,20 LYASE"/>
    <property type="match status" value="1"/>
</dbReference>
<keyword evidence="5 21" id="KW-0349">Heme</keyword>
<evidence type="ECO:0000256" key="23">
    <source>
        <dbReference type="SAM" id="SignalP"/>
    </source>
</evidence>
<dbReference type="InterPro" id="IPR008066">
    <property type="entry name" value="Cyt_P450_E_grp-I_CYP1"/>
</dbReference>
<dbReference type="Proteomes" id="UP000007110">
    <property type="component" value="Unassembled WGS sequence"/>
</dbReference>
<dbReference type="PRINTS" id="PR00463">
    <property type="entry name" value="EP450I"/>
</dbReference>
<dbReference type="RefSeq" id="XP_786438.2">
    <property type="nucleotide sequence ID" value="XM_781345.5"/>
</dbReference>
<dbReference type="KEGG" id="spu:581339"/>
<dbReference type="CDD" id="cd11027">
    <property type="entry name" value="CYP17A1-like"/>
    <property type="match status" value="1"/>
</dbReference>
<dbReference type="GO" id="GO:0020037">
    <property type="term" value="F:heme binding"/>
    <property type="evidence" value="ECO:0007669"/>
    <property type="project" value="InterPro"/>
</dbReference>
<keyword evidence="23" id="KW-0732">Signal</keyword>
<evidence type="ECO:0000256" key="3">
    <source>
        <dbReference type="ARBA" id="ARBA00004586"/>
    </source>
</evidence>
<evidence type="ECO:0000256" key="7">
    <source>
        <dbReference type="ARBA" id="ARBA00022824"/>
    </source>
</evidence>
<evidence type="ECO:0000256" key="10">
    <source>
        <dbReference type="ARBA" id="ARBA00023004"/>
    </source>
</evidence>
<evidence type="ECO:0000256" key="15">
    <source>
        <dbReference type="ARBA" id="ARBA00044116"/>
    </source>
</evidence>
<keyword evidence="10 21" id="KW-0408">Iron</keyword>
<comment type="similarity">
    <text evidence="4 22">Belongs to the cytochrome P450 family.</text>
</comment>
<dbReference type="EC" id="1.14.14.16" evidence="14"/>
<dbReference type="GO" id="GO:0005789">
    <property type="term" value="C:endoplasmic reticulum membrane"/>
    <property type="evidence" value="ECO:0007669"/>
    <property type="project" value="UniProtKB-SubCell"/>
</dbReference>
<dbReference type="EnsemblMetazoa" id="XM_781345">
    <property type="protein sequence ID" value="XP_786438"/>
    <property type="gene ID" value="LOC581339"/>
</dbReference>
<evidence type="ECO:0000256" key="19">
    <source>
        <dbReference type="ARBA" id="ARBA00044304"/>
    </source>
</evidence>
<dbReference type="Gene3D" id="1.10.630.10">
    <property type="entry name" value="Cytochrome P450"/>
    <property type="match status" value="1"/>
</dbReference>
<evidence type="ECO:0000256" key="20">
    <source>
        <dbReference type="ARBA" id="ARBA00044342"/>
    </source>
</evidence>
<dbReference type="OMA" id="GNFNVFM"/>
<dbReference type="GO" id="GO:0008289">
    <property type="term" value="F:lipid binding"/>
    <property type="evidence" value="ECO:0007669"/>
    <property type="project" value="UniProtKB-KW"/>
</dbReference>
<reference evidence="24" key="2">
    <citation type="submission" date="2021-01" db="UniProtKB">
        <authorList>
            <consortium name="EnsemblMetazoa"/>
        </authorList>
    </citation>
    <scope>IDENTIFICATION</scope>
</reference>
<comment type="subcellular location">
    <subcellularLocation>
        <location evidence="1">Endomembrane system</location>
        <topology evidence="1">Peripheral membrane protein</topology>
    </subcellularLocation>
    <subcellularLocation>
        <location evidence="3">Endoplasmic reticulum membrane</location>
    </subcellularLocation>
    <subcellularLocation>
        <location evidence="2">Microsome membrane</location>
    </subcellularLocation>
</comment>
<protein>
    <recommendedName>
        <fullName evidence="15">Steroid 21-hydroxylase</fullName>
        <ecNumber evidence="14">1.14.14.16</ecNumber>
    </recommendedName>
    <alternativeName>
        <fullName evidence="19">21-OHase</fullName>
    </alternativeName>
    <alternativeName>
        <fullName evidence="16">Cytochrome P-450c21</fullName>
    </alternativeName>
    <alternativeName>
        <fullName evidence="20">Cytochrome P450 21</fullName>
    </alternativeName>
    <alternativeName>
        <fullName evidence="18">Cytochrome P450 XXI</fullName>
    </alternativeName>
    <alternativeName>
        <fullName evidence="17">Cytochrome P450-C21</fullName>
    </alternativeName>
</protein>
<evidence type="ECO:0000256" key="8">
    <source>
        <dbReference type="ARBA" id="ARBA00022848"/>
    </source>
</evidence>
<evidence type="ECO:0000256" key="5">
    <source>
        <dbReference type="ARBA" id="ARBA00022617"/>
    </source>
</evidence>
<evidence type="ECO:0000313" key="25">
    <source>
        <dbReference type="Proteomes" id="UP000007110"/>
    </source>
</evidence>
<feature type="signal peptide" evidence="23">
    <location>
        <begin position="1"/>
        <end position="18"/>
    </location>
</feature>
<feature type="chain" id="PRO_5029660820" description="Steroid 21-hydroxylase" evidence="23">
    <location>
        <begin position="19"/>
        <end position="493"/>
    </location>
</feature>
<dbReference type="InterPro" id="IPR001128">
    <property type="entry name" value="Cyt_P450"/>
</dbReference>
<dbReference type="PRINTS" id="PR00385">
    <property type="entry name" value="P450"/>
</dbReference>